<evidence type="ECO:0000256" key="1">
    <source>
        <dbReference type="SAM" id="MobiDB-lite"/>
    </source>
</evidence>
<feature type="region of interest" description="Disordered" evidence="1">
    <location>
        <begin position="432"/>
        <end position="461"/>
    </location>
</feature>
<dbReference type="Pfam" id="PF05910">
    <property type="entry name" value="DUF868"/>
    <property type="match status" value="1"/>
</dbReference>
<gene>
    <name evidence="2" type="ORF">g.73229</name>
</gene>
<reference evidence="2" key="1">
    <citation type="submission" date="2015-07" db="EMBL/GenBank/DDBJ databases">
        <title>Transcriptome Assembly of Anthurium amnicola.</title>
        <authorList>
            <person name="Suzuki J."/>
        </authorList>
    </citation>
    <scope>NUCLEOTIDE SEQUENCE</scope>
</reference>
<feature type="non-terminal residue" evidence="2">
    <location>
        <position position="1"/>
    </location>
</feature>
<sequence>LSLSLSRCPLPHLERRRKKPHCNPRRAVQPGSPDFLKADTPARGGEGGEGGRRSPATMPDPIPSCFRGGAGAVPPASTAAGPSVTTSIYETHLGLAALTWSRTVLGLSLRVDLRLPAPASSSSSSGLNSASDAASVSSSSAECTDASFRFRLRPWLFWRRRGSRRFHLRDPLHRAVDFAWDMSRARFPTGGGPEPCAGFFVAVSIDGEMFLVVGDMGTEAYRKTKASNPFPGNPIRKGSPGNPILISRREHVVLPGAGRTYTTHARFGDKEREISIDLGSGSGEREARMWVGLDGKRIVQVKRLKWKFRGNEKVEVDGGGRIQVSWDLHNWLFDREPDQTAPSSASASASASASEFGAHAVFVFRIDRDDADEKVGRGHPGKHRRGTIHGGGLWGLHGLGSFGNSDRSTSSIGGGGGGLAAAVGSSKRVGKKKSLLKTSSSSSSSSASSGSSSSVTEWASTEETELHGSGGFSLLVYVWKS</sequence>
<dbReference type="AlphaFoldDB" id="A0A1D1YI09"/>
<name>A0A1D1YI09_9ARAE</name>
<dbReference type="EMBL" id="GDJX01013681">
    <property type="protein sequence ID" value="JAT54255.1"/>
    <property type="molecule type" value="Transcribed_RNA"/>
</dbReference>
<dbReference type="PANTHER" id="PTHR31972:SF3">
    <property type="entry name" value="OS09G0416600 PROTEIN"/>
    <property type="match status" value="1"/>
</dbReference>
<feature type="region of interest" description="Disordered" evidence="1">
    <location>
        <begin position="1"/>
        <end position="82"/>
    </location>
</feature>
<evidence type="ECO:0000313" key="2">
    <source>
        <dbReference type="EMBL" id="JAT54255.1"/>
    </source>
</evidence>
<accession>A0A1D1YI09</accession>
<feature type="compositionally biased region" description="Basic residues" evidence="1">
    <location>
        <begin position="14"/>
        <end position="24"/>
    </location>
</feature>
<protein>
    <submittedName>
        <fullName evidence="2">Uncharacterized protein</fullName>
    </submittedName>
</protein>
<organism evidence="2">
    <name type="scientific">Anthurium amnicola</name>
    <dbReference type="NCBI Taxonomy" id="1678845"/>
    <lineage>
        <taxon>Eukaryota</taxon>
        <taxon>Viridiplantae</taxon>
        <taxon>Streptophyta</taxon>
        <taxon>Embryophyta</taxon>
        <taxon>Tracheophyta</taxon>
        <taxon>Spermatophyta</taxon>
        <taxon>Magnoliopsida</taxon>
        <taxon>Liliopsida</taxon>
        <taxon>Araceae</taxon>
        <taxon>Pothoideae</taxon>
        <taxon>Potheae</taxon>
        <taxon>Anthurium</taxon>
    </lineage>
</organism>
<feature type="compositionally biased region" description="Low complexity" evidence="1">
    <location>
        <begin position="436"/>
        <end position="461"/>
    </location>
</feature>
<dbReference type="InterPro" id="IPR008586">
    <property type="entry name" value="DUF868_pln"/>
</dbReference>
<proteinExistence type="predicted"/>
<dbReference type="PANTHER" id="PTHR31972">
    <property type="entry name" value="EXPRESSED PROTEIN"/>
    <property type="match status" value="1"/>
</dbReference>